<reference evidence="4" key="2">
    <citation type="submission" date="2020-07" db="EMBL/GenBank/DDBJ databases">
        <title>Metabolic diversity and evolutionary history of the archaeal phylum ###Micrarchaeota### uncovered from a freshwater lake metagenome.</title>
        <authorList>
            <person name="Kadnikov V.V."/>
            <person name="Savvichev A.S."/>
            <person name="Mardanov A.V."/>
            <person name="Beletsky A.V."/>
            <person name="Chupakov A.V."/>
            <person name="Kokryatskaya N.M."/>
            <person name="Pimenov N.V."/>
            <person name="Ravin N.V."/>
        </authorList>
    </citation>
    <scope>NUCLEOTIDE SEQUENCE [LARGE SCALE GENOMIC DNA]</scope>
</reference>
<evidence type="ECO:0000313" key="3">
    <source>
        <dbReference type="EMBL" id="QLJ52604.1"/>
    </source>
</evidence>
<evidence type="ECO:0000313" key="4">
    <source>
        <dbReference type="Proteomes" id="UP000510821"/>
    </source>
</evidence>
<dbReference type="EMBL" id="CP058998">
    <property type="protein sequence ID" value="QLJ52567.1"/>
    <property type="molecule type" value="Genomic_DNA"/>
</dbReference>
<dbReference type="KEGG" id="flt:Sv326_0429"/>
<reference evidence="3" key="1">
    <citation type="journal article" date="2020" name="Appl. Environ. Microbiol.">
        <title>Metabolic Diversity and Evolutionary History of the Archaeal Phylum 'Candidatus Micrarchaeota' Uncovered from a Freshwater Lake Metagenome.</title>
        <authorList>
            <person name="Kadnikov V.V."/>
            <person name="Savvichev A.S."/>
            <person name="Mardanov A.V."/>
            <person name="Beletsky A.V."/>
            <person name="Chupakov A.V."/>
            <person name="Kokryatskaya N.M."/>
            <person name="Pimenov N.V."/>
            <person name="Ravin N.V."/>
        </authorList>
    </citation>
    <scope>NUCLEOTIDE SEQUENCE</scope>
    <source>
        <strain evidence="3">Sv326</strain>
    </source>
</reference>
<dbReference type="KEGG" id="flt:Sv326_0392"/>
<name>A0A7D6BUR6_FERL1</name>
<dbReference type="Proteomes" id="UP000510821">
    <property type="component" value="Chromosome"/>
</dbReference>
<protein>
    <recommendedName>
        <fullName evidence="5">SWIM-type domain-containing protein</fullName>
    </recommendedName>
</protein>
<evidence type="ECO:0008006" key="5">
    <source>
        <dbReference type="Google" id="ProtNLM"/>
    </source>
</evidence>
<dbReference type="EMBL" id="CP058998">
    <property type="protein sequence ID" value="QLJ52530.1"/>
    <property type="molecule type" value="Genomic_DNA"/>
</dbReference>
<accession>A0A7D6BUR6</accession>
<dbReference type="EMBL" id="CP058998">
    <property type="protein sequence ID" value="QLJ52604.1"/>
    <property type="molecule type" value="Genomic_DNA"/>
</dbReference>
<evidence type="ECO:0000313" key="2">
    <source>
        <dbReference type="EMBL" id="QLJ52567.1"/>
    </source>
</evidence>
<organism evidence="3 4">
    <name type="scientific">Fermentimicrarchaeum limneticum</name>
    <dbReference type="NCBI Taxonomy" id="2795018"/>
    <lineage>
        <taxon>Archaea</taxon>
        <taxon>Candidatus Micrarchaeota</taxon>
        <taxon>Candidatus Fermentimicrarchaeales</taxon>
        <taxon>Candidatus Fermentimicrarchaeaceae</taxon>
        <taxon>Candidatus Fermentimicrarchaeum</taxon>
    </lineage>
</organism>
<gene>
    <name evidence="1" type="ORF">Sv326_0355</name>
    <name evidence="2" type="ORF">Sv326_0392</name>
    <name evidence="3" type="ORF">Sv326_0429</name>
</gene>
<dbReference type="AlphaFoldDB" id="A0A7D6BUR6"/>
<evidence type="ECO:0000313" key="1">
    <source>
        <dbReference type="EMBL" id="QLJ52530.1"/>
    </source>
</evidence>
<sequence length="126" mass="14759">MNGDNGVQLYSAHARELRHTQQHKVMKFVEYGCVEYDRENRVFLCKPIEGYNSTTYEIRNSKEFEWECNCQGFQSAKRRYEKDPNAGLPSCSHVGAVWEWVKQHNLIKVRQSVRDGLQLTLMEESA</sequence>
<dbReference type="KEGG" id="flt:Sv326_0355"/>
<proteinExistence type="predicted"/>